<dbReference type="GO" id="GO:0005524">
    <property type="term" value="F:ATP binding"/>
    <property type="evidence" value="ECO:0007669"/>
    <property type="project" value="UniProtKB-KW"/>
</dbReference>
<dbReference type="InterPro" id="IPR003960">
    <property type="entry name" value="ATPase_AAA_CS"/>
</dbReference>
<dbReference type="PANTHER" id="PTHR23074">
    <property type="entry name" value="AAA DOMAIN-CONTAINING"/>
    <property type="match status" value="1"/>
</dbReference>
<dbReference type="AlphaFoldDB" id="A0A1R2BCT5"/>
<evidence type="ECO:0000256" key="9">
    <source>
        <dbReference type="SAM" id="MobiDB-lite"/>
    </source>
</evidence>
<keyword evidence="7" id="KW-0413">Isomerase</keyword>
<dbReference type="InterPro" id="IPR006594">
    <property type="entry name" value="LisH"/>
</dbReference>
<protein>
    <recommendedName>
        <fullName evidence="10">AAA+ ATPase domain-containing protein</fullName>
    </recommendedName>
</protein>
<evidence type="ECO:0000259" key="10">
    <source>
        <dbReference type="SMART" id="SM00382"/>
    </source>
</evidence>
<evidence type="ECO:0000313" key="11">
    <source>
        <dbReference type="EMBL" id="OMJ74591.1"/>
    </source>
</evidence>
<evidence type="ECO:0000313" key="12">
    <source>
        <dbReference type="Proteomes" id="UP000187209"/>
    </source>
</evidence>
<keyword evidence="2" id="KW-0963">Cytoplasm</keyword>
<feature type="region of interest" description="Disordered" evidence="9">
    <location>
        <begin position="94"/>
        <end position="130"/>
    </location>
</feature>
<reference evidence="11 12" key="1">
    <citation type="submission" date="2016-11" db="EMBL/GenBank/DDBJ databases">
        <title>The macronuclear genome of Stentor coeruleus: a giant cell with tiny introns.</title>
        <authorList>
            <person name="Slabodnick M."/>
            <person name="Ruby J.G."/>
            <person name="Reiff S.B."/>
            <person name="Swart E.C."/>
            <person name="Gosai S."/>
            <person name="Prabakaran S."/>
            <person name="Witkowska E."/>
            <person name="Larue G.E."/>
            <person name="Fisher S."/>
            <person name="Freeman R.M."/>
            <person name="Gunawardena J."/>
            <person name="Chu W."/>
            <person name="Stover N.A."/>
            <person name="Gregory B.D."/>
            <person name="Nowacki M."/>
            <person name="Derisi J."/>
            <person name="Roy S.W."/>
            <person name="Marshall W.F."/>
            <person name="Sood P."/>
        </authorList>
    </citation>
    <scope>NUCLEOTIDE SEQUENCE [LARGE SCALE GENOMIC DNA]</scope>
    <source>
        <strain evidence="11">WM001</strain>
    </source>
</reference>
<feature type="compositionally biased region" description="Basic and acidic residues" evidence="9">
    <location>
        <begin position="108"/>
        <end position="122"/>
    </location>
</feature>
<dbReference type="InterPro" id="IPR003959">
    <property type="entry name" value="ATPase_AAA_core"/>
</dbReference>
<keyword evidence="12" id="KW-1185">Reference proteome</keyword>
<evidence type="ECO:0000256" key="8">
    <source>
        <dbReference type="RuleBase" id="RU003651"/>
    </source>
</evidence>
<dbReference type="PROSITE" id="PS50896">
    <property type="entry name" value="LISH"/>
    <property type="match status" value="1"/>
</dbReference>
<accession>A0A1R2BCT5</accession>
<dbReference type="PROSITE" id="PS00674">
    <property type="entry name" value="AAA"/>
    <property type="match status" value="1"/>
</dbReference>
<evidence type="ECO:0000256" key="1">
    <source>
        <dbReference type="ARBA" id="ARBA00004647"/>
    </source>
</evidence>
<dbReference type="EMBL" id="MPUH01000741">
    <property type="protein sequence ID" value="OMJ74591.1"/>
    <property type="molecule type" value="Genomic_DNA"/>
</dbReference>
<dbReference type="CDD" id="cd19509">
    <property type="entry name" value="RecA-like_VPS4-like"/>
    <property type="match status" value="1"/>
</dbReference>
<evidence type="ECO:0000256" key="7">
    <source>
        <dbReference type="ARBA" id="ARBA00023235"/>
    </source>
</evidence>
<keyword evidence="4 8" id="KW-0547">Nucleotide-binding</keyword>
<keyword evidence="3" id="KW-0493">Microtubule</keyword>
<dbReference type="FunFam" id="3.40.50.300:FF:000159">
    <property type="entry name" value="Katanin p60 ATPase-containing subunit A1"/>
    <property type="match status" value="1"/>
</dbReference>
<name>A0A1R2BCT5_9CILI</name>
<dbReference type="PANTHER" id="PTHR23074:SF78">
    <property type="entry name" value="KATANIN P60 ATPASE-CONTAINING SUBUNIT A-LIKE 2"/>
    <property type="match status" value="1"/>
</dbReference>
<feature type="domain" description="AAA+ ATPase" evidence="10">
    <location>
        <begin position="210"/>
        <end position="345"/>
    </location>
</feature>
<dbReference type="Gene3D" id="3.40.50.300">
    <property type="entry name" value="P-loop containing nucleotide triphosphate hydrolases"/>
    <property type="match status" value="1"/>
</dbReference>
<dbReference type="OrthoDB" id="29072at2759"/>
<comment type="caution">
    <text evidence="11">The sequence shown here is derived from an EMBL/GenBank/DDBJ whole genome shotgun (WGS) entry which is preliminary data.</text>
</comment>
<evidence type="ECO:0000256" key="4">
    <source>
        <dbReference type="ARBA" id="ARBA00022741"/>
    </source>
</evidence>
<dbReference type="GO" id="GO:0000922">
    <property type="term" value="C:spindle pole"/>
    <property type="evidence" value="ECO:0007669"/>
    <property type="project" value="UniProtKB-SubCell"/>
</dbReference>
<evidence type="ECO:0000256" key="6">
    <source>
        <dbReference type="ARBA" id="ARBA00023212"/>
    </source>
</evidence>
<dbReference type="SUPFAM" id="SSF52540">
    <property type="entry name" value="P-loop containing nucleoside triphosphate hydrolases"/>
    <property type="match status" value="1"/>
</dbReference>
<comment type="subcellular location">
    <subcellularLocation>
        <location evidence="1">Cytoplasm</location>
        <location evidence="1">Cytoskeleton</location>
        <location evidence="1">Spindle pole</location>
    </subcellularLocation>
</comment>
<keyword evidence="6" id="KW-0206">Cytoskeleton</keyword>
<gene>
    <name evidence="11" type="ORF">SteCoe_26448</name>
</gene>
<dbReference type="GO" id="GO:0016887">
    <property type="term" value="F:ATP hydrolysis activity"/>
    <property type="evidence" value="ECO:0007669"/>
    <property type="project" value="InterPro"/>
</dbReference>
<keyword evidence="5 8" id="KW-0067">ATP-binding</keyword>
<organism evidence="11 12">
    <name type="scientific">Stentor coeruleus</name>
    <dbReference type="NCBI Taxonomy" id="5963"/>
    <lineage>
        <taxon>Eukaryota</taxon>
        <taxon>Sar</taxon>
        <taxon>Alveolata</taxon>
        <taxon>Ciliophora</taxon>
        <taxon>Postciliodesmatophora</taxon>
        <taxon>Heterotrichea</taxon>
        <taxon>Heterotrichida</taxon>
        <taxon>Stentoridae</taxon>
        <taxon>Stentor</taxon>
    </lineage>
</organism>
<dbReference type="Proteomes" id="UP000187209">
    <property type="component" value="Unassembled WGS sequence"/>
</dbReference>
<feature type="compositionally biased region" description="Polar residues" evidence="9">
    <location>
        <begin position="96"/>
        <end position="107"/>
    </location>
</feature>
<dbReference type="InterPro" id="IPR003593">
    <property type="entry name" value="AAA+_ATPase"/>
</dbReference>
<dbReference type="Pfam" id="PF17862">
    <property type="entry name" value="AAA_lid_3"/>
    <property type="match status" value="1"/>
</dbReference>
<evidence type="ECO:0000256" key="2">
    <source>
        <dbReference type="ARBA" id="ARBA00022490"/>
    </source>
</evidence>
<dbReference type="SMART" id="SM00382">
    <property type="entry name" value="AAA"/>
    <property type="match status" value="1"/>
</dbReference>
<dbReference type="InterPro" id="IPR027417">
    <property type="entry name" value="P-loop_NTPase"/>
</dbReference>
<evidence type="ECO:0000256" key="3">
    <source>
        <dbReference type="ARBA" id="ARBA00022701"/>
    </source>
</evidence>
<dbReference type="Pfam" id="PF00004">
    <property type="entry name" value="AAA"/>
    <property type="match status" value="1"/>
</dbReference>
<evidence type="ECO:0000256" key="5">
    <source>
        <dbReference type="ARBA" id="ARBA00022840"/>
    </source>
</evidence>
<sequence>MAFATRSKAEEIKREQEQRRVILTLCVRYIQSAGYQEAAQKVIHDSGISLEKFDLADNIDLSIILKDFEDYYFLRHNKQPKVIKKAEFVEERKVNKSVSSKPKTTQPAKKEPQENKKDDLELSGKAINKPKEPEVETHDEYYENRLLKPLPDYPTEYKDLAVAIQRDICMANPGVYFRDIIGLTECKRLLKEAVLMPMKYPHLFTGLLEPWKGILLFGPPGTGKTMLAKAVATECRTTFFNISASSIVSKWRGDSEKLIRVLFELAKYYEPSTIFIDEIDSIMSQRDAGEHEGSRRMKTELLIQMDGLVKNKEKIFLLAASNLPWDLDIALLRRLEKRILVPLPTKEAKKQMIDSLIPNEKIPNIDTMSLANRLENYSGSDIKLLCKEASMKPIRRLMRQLENMDENVTMNWHVPAEPTSIPSPGGITVQDFEEALANTKPASQIKQGAYEEWFNQYGSV</sequence>
<dbReference type="InterPro" id="IPR050304">
    <property type="entry name" value="MT-severing_AAA_ATPase"/>
</dbReference>
<comment type="similarity">
    <text evidence="8">Belongs to the AAA ATPase family.</text>
</comment>
<dbReference type="GO" id="GO:0016853">
    <property type="term" value="F:isomerase activity"/>
    <property type="evidence" value="ECO:0007669"/>
    <property type="project" value="UniProtKB-KW"/>
</dbReference>
<proteinExistence type="inferred from homology"/>
<dbReference type="InterPro" id="IPR041569">
    <property type="entry name" value="AAA_lid_3"/>
</dbReference>
<dbReference type="Gene3D" id="1.10.8.60">
    <property type="match status" value="1"/>
</dbReference>
<dbReference type="GO" id="GO:0005874">
    <property type="term" value="C:microtubule"/>
    <property type="evidence" value="ECO:0007669"/>
    <property type="project" value="UniProtKB-KW"/>
</dbReference>